<gene>
    <name evidence="1" type="ORF">RISW2_21730</name>
</gene>
<protein>
    <submittedName>
        <fullName evidence="1">Uncharacterized protein</fullName>
    </submittedName>
</protein>
<reference evidence="1 2" key="1">
    <citation type="submission" date="2014-01" db="EMBL/GenBank/DDBJ databases">
        <title>Roseivivax isoporae LMG 25204 Genome Sequencing.</title>
        <authorList>
            <person name="Lai Q."/>
            <person name="Li G."/>
            <person name="Shao Z."/>
        </authorList>
    </citation>
    <scope>NUCLEOTIDE SEQUENCE [LARGE SCALE GENOMIC DNA]</scope>
    <source>
        <strain evidence="1 2">LMG 25204</strain>
    </source>
</reference>
<dbReference type="STRING" id="1449351.RISW2_21730"/>
<evidence type="ECO:0000313" key="1">
    <source>
        <dbReference type="EMBL" id="ETX26618.1"/>
    </source>
</evidence>
<dbReference type="RefSeq" id="WP_043775290.1">
    <property type="nucleotide sequence ID" value="NZ_JAME01000073.1"/>
</dbReference>
<dbReference type="Proteomes" id="UP000023430">
    <property type="component" value="Unassembled WGS sequence"/>
</dbReference>
<proteinExistence type="predicted"/>
<accession>X7F1K5</accession>
<keyword evidence="2" id="KW-1185">Reference proteome</keyword>
<evidence type="ECO:0000313" key="2">
    <source>
        <dbReference type="Proteomes" id="UP000023430"/>
    </source>
</evidence>
<dbReference type="AlphaFoldDB" id="X7F1K5"/>
<comment type="caution">
    <text evidence="1">The sequence shown here is derived from an EMBL/GenBank/DDBJ whole genome shotgun (WGS) entry which is preliminary data.</text>
</comment>
<name>X7F1K5_9RHOB</name>
<organism evidence="1 2">
    <name type="scientific">Roseivivax isoporae LMG 25204</name>
    <dbReference type="NCBI Taxonomy" id="1449351"/>
    <lineage>
        <taxon>Bacteria</taxon>
        <taxon>Pseudomonadati</taxon>
        <taxon>Pseudomonadota</taxon>
        <taxon>Alphaproteobacteria</taxon>
        <taxon>Rhodobacterales</taxon>
        <taxon>Roseobacteraceae</taxon>
        <taxon>Roseivivax</taxon>
    </lineage>
</organism>
<dbReference type="EMBL" id="JAME01000073">
    <property type="protein sequence ID" value="ETX26618.1"/>
    <property type="molecule type" value="Genomic_DNA"/>
</dbReference>
<sequence>MLTFWMVCRTPRHPEAETAPRARYATRASAEQAARQLAARTGEPFTILEAVQTVYPGAPGTDDLFATR</sequence>
<dbReference type="eggNOG" id="ENOG5030YXT">
    <property type="taxonomic scope" value="Bacteria"/>
</dbReference>